<dbReference type="Proteomes" id="UP000253831">
    <property type="component" value="Unassembled WGS sequence"/>
</dbReference>
<dbReference type="EMBL" id="QPGA01000002">
    <property type="protein sequence ID" value="RDE52043.1"/>
    <property type="molecule type" value="Genomic_DNA"/>
</dbReference>
<protein>
    <submittedName>
        <fullName evidence="1">Uncharacterized protein</fullName>
    </submittedName>
</protein>
<organism evidence="1 2">
    <name type="scientific">Candidatus Accumulibacter meliphilus</name>
    <dbReference type="NCBI Taxonomy" id="2211374"/>
    <lineage>
        <taxon>Bacteria</taxon>
        <taxon>Pseudomonadati</taxon>
        <taxon>Pseudomonadota</taxon>
        <taxon>Betaproteobacteria</taxon>
        <taxon>Candidatus Accumulibacter</taxon>
    </lineage>
</organism>
<reference evidence="1 2" key="1">
    <citation type="submission" date="2018-05" db="EMBL/GenBank/DDBJ databases">
        <title>Integrated omic analyses show evidence that a Ca. Accumulibacter phosphatis strain performs denitrification under micro-aerobic conditions.</title>
        <authorList>
            <person name="Camejo P.Y."/>
            <person name="Katherine M.D."/>
            <person name="Daniel N.R."/>
        </authorList>
    </citation>
    <scope>NUCLEOTIDE SEQUENCE [LARGE SCALE GENOMIC DNA]</scope>
    <source>
        <strain evidence="1">UW-LDO-IC</strain>
    </source>
</reference>
<evidence type="ECO:0000313" key="1">
    <source>
        <dbReference type="EMBL" id="RDE52043.1"/>
    </source>
</evidence>
<evidence type="ECO:0000313" key="2">
    <source>
        <dbReference type="Proteomes" id="UP000253831"/>
    </source>
</evidence>
<accession>A0A369XPI8</accession>
<proteinExistence type="predicted"/>
<sequence length="204" mass="22466">MIDPVGFDQARDRIAATGFTPEIQSKIALVLSAAKNGNLMFQASLQWMPGLGLLQQFLISQSARELEAVTLLARTTQWASNPALALEANRIVAPLITAWGQIMMPPGPMFNPRAVYRGISLGHAQLARIRLLPVIPDNADPLDPYVVALSRIEQENGRMLQTQIRLLKNIEADIPLGERETLVEQDQELVDGVFNAFLAWLSAT</sequence>
<name>A0A369XPI8_9PROT</name>
<comment type="caution">
    <text evidence="1">The sequence shown here is derived from an EMBL/GenBank/DDBJ whole genome shotgun (WGS) entry which is preliminary data.</text>
</comment>
<gene>
    <name evidence="1" type="ORF">DVS81_02075</name>
</gene>
<dbReference type="AlphaFoldDB" id="A0A369XPI8"/>